<dbReference type="AlphaFoldDB" id="A0ABD1Y8Q5"/>
<dbReference type="InterPro" id="IPR037185">
    <property type="entry name" value="EmrE-like"/>
</dbReference>
<feature type="region of interest" description="Disordered" evidence="6">
    <location>
        <begin position="369"/>
        <end position="438"/>
    </location>
</feature>
<feature type="transmembrane region" description="Helical" evidence="7">
    <location>
        <begin position="271"/>
        <end position="291"/>
    </location>
</feature>
<feature type="transmembrane region" description="Helical" evidence="7">
    <location>
        <begin position="303"/>
        <end position="322"/>
    </location>
</feature>
<keyword evidence="4 7" id="KW-1133">Transmembrane helix</keyword>
<feature type="transmembrane region" description="Helical" evidence="7">
    <location>
        <begin position="55"/>
        <end position="74"/>
    </location>
</feature>
<feature type="transmembrane region" description="Helical" evidence="7">
    <location>
        <begin position="149"/>
        <end position="167"/>
    </location>
</feature>
<feature type="compositionally biased region" description="Polar residues" evidence="6">
    <location>
        <begin position="416"/>
        <end position="425"/>
    </location>
</feature>
<dbReference type="InterPro" id="IPR030184">
    <property type="entry name" value="WAT1-related"/>
</dbReference>
<feature type="domain" description="EamA" evidence="8">
    <location>
        <begin position="208"/>
        <end position="346"/>
    </location>
</feature>
<feature type="domain" description="EamA" evidence="8">
    <location>
        <begin position="27"/>
        <end position="165"/>
    </location>
</feature>
<evidence type="ECO:0000313" key="10">
    <source>
        <dbReference type="Proteomes" id="UP001605036"/>
    </source>
</evidence>
<protein>
    <recommendedName>
        <fullName evidence="8">EamA domain-containing protein</fullName>
    </recommendedName>
</protein>
<reference evidence="9 10" key="1">
    <citation type="submission" date="2024-09" db="EMBL/GenBank/DDBJ databases">
        <title>Chromosome-scale assembly of Riccia fluitans.</title>
        <authorList>
            <person name="Paukszto L."/>
            <person name="Sawicki J."/>
            <person name="Karawczyk K."/>
            <person name="Piernik-Szablinska J."/>
            <person name="Szczecinska M."/>
            <person name="Mazdziarz M."/>
        </authorList>
    </citation>
    <scope>NUCLEOTIDE SEQUENCE [LARGE SCALE GENOMIC DNA]</scope>
    <source>
        <strain evidence="9">Rf_01</strain>
        <tissue evidence="9">Aerial parts of the thallus</tissue>
    </source>
</reference>
<proteinExistence type="inferred from homology"/>
<feature type="transmembrane region" description="Helical" evidence="7">
    <location>
        <begin position="328"/>
        <end position="345"/>
    </location>
</feature>
<comment type="caution">
    <text evidence="9">The sequence shown here is derived from an EMBL/GenBank/DDBJ whole genome shotgun (WGS) entry which is preliminary data.</text>
</comment>
<name>A0ABD1Y8Q5_9MARC</name>
<dbReference type="Proteomes" id="UP001605036">
    <property type="component" value="Unassembled WGS sequence"/>
</dbReference>
<gene>
    <name evidence="9" type="ORF">R1flu_003320</name>
</gene>
<evidence type="ECO:0000259" key="8">
    <source>
        <dbReference type="Pfam" id="PF00892"/>
    </source>
</evidence>
<evidence type="ECO:0000256" key="4">
    <source>
        <dbReference type="ARBA" id="ARBA00022989"/>
    </source>
</evidence>
<comment type="subcellular location">
    <subcellularLocation>
        <location evidence="1">Membrane</location>
        <topology evidence="1">Multi-pass membrane protein</topology>
    </subcellularLocation>
</comment>
<feature type="transmembrane region" description="Helical" evidence="7">
    <location>
        <begin position="238"/>
        <end position="259"/>
    </location>
</feature>
<dbReference type="Pfam" id="PF00892">
    <property type="entry name" value="EamA"/>
    <property type="match status" value="2"/>
</dbReference>
<keyword evidence="5 7" id="KW-0472">Membrane</keyword>
<comment type="similarity">
    <text evidence="2">Belongs to the drug/metabolite transporter (DMT) superfamily. Plant drug/metabolite exporter (P-DME) (TC 2.A.7.4) family.</text>
</comment>
<keyword evidence="3 7" id="KW-0812">Transmembrane</keyword>
<feature type="transmembrane region" description="Helical" evidence="7">
    <location>
        <begin position="12"/>
        <end position="35"/>
    </location>
</feature>
<evidence type="ECO:0000256" key="5">
    <source>
        <dbReference type="ARBA" id="ARBA00023136"/>
    </source>
</evidence>
<organism evidence="9 10">
    <name type="scientific">Riccia fluitans</name>
    <dbReference type="NCBI Taxonomy" id="41844"/>
    <lineage>
        <taxon>Eukaryota</taxon>
        <taxon>Viridiplantae</taxon>
        <taxon>Streptophyta</taxon>
        <taxon>Embryophyta</taxon>
        <taxon>Marchantiophyta</taxon>
        <taxon>Marchantiopsida</taxon>
        <taxon>Marchantiidae</taxon>
        <taxon>Marchantiales</taxon>
        <taxon>Ricciaceae</taxon>
        <taxon>Riccia</taxon>
    </lineage>
</organism>
<evidence type="ECO:0000256" key="7">
    <source>
        <dbReference type="SAM" id="Phobius"/>
    </source>
</evidence>
<feature type="transmembrane region" description="Helical" evidence="7">
    <location>
        <begin position="206"/>
        <end position="226"/>
    </location>
</feature>
<dbReference type="SUPFAM" id="SSF103481">
    <property type="entry name" value="Multidrug resistance efflux transporter EmrE"/>
    <property type="match status" value="2"/>
</dbReference>
<feature type="transmembrane region" description="Helical" evidence="7">
    <location>
        <begin position="116"/>
        <end position="137"/>
    </location>
</feature>
<evidence type="ECO:0000256" key="1">
    <source>
        <dbReference type="ARBA" id="ARBA00004141"/>
    </source>
</evidence>
<accession>A0ABD1Y8Q5</accession>
<dbReference type="PANTHER" id="PTHR31218">
    <property type="entry name" value="WAT1-RELATED PROTEIN"/>
    <property type="match status" value="1"/>
</dbReference>
<sequence length="438" mass="47590">MGRAEREKRRSGCIGWICNGTGPVHVALLIMQFGFAGHQILSRVALTTGLNQFVYAIYRNVLALVIMSPFAYALEKKARPPLTVKLISRFFLLGLLGIVGSQQLFLAGLIYTSATFAATMQNAVPVITFLMAMLLGLEQVRIRRLDGHAKIVGTIICVAGAVLMSVYKGPAVYQGWAKEPGNEIDLHAVFGSYLGGHLVRVGITQWQIGGTLLLINCICWAGYLIMQGPILMVCPTPLTITAFTYFFGSLQVFVLMLIINGGKVDWSLTTTPQIVSVVYAGVISSGINFSLQSWAIQKGGPLLVSLYTPVQTVIVAILSVIILGDSLYLGSVVGGTGAVLGLYLVTWGQVEHRKRDALELAAAGKTDDLEARLEGRRPDSPRPRLSLTQPLLEEEEEDQVAEILPPRTRPPALHNPSKSSVSFTFDESHPLLSPHHME</sequence>
<evidence type="ECO:0000256" key="2">
    <source>
        <dbReference type="ARBA" id="ARBA00007635"/>
    </source>
</evidence>
<evidence type="ECO:0000256" key="6">
    <source>
        <dbReference type="SAM" id="MobiDB-lite"/>
    </source>
</evidence>
<dbReference type="GO" id="GO:0016020">
    <property type="term" value="C:membrane"/>
    <property type="evidence" value="ECO:0007669"/>
    <property type="project" value="UniProtKB-SubCell"/>
</dbReference>
<dbReference type="InterPro" id="IPR000620">
    <property type="entry name" value="EamA_dom"/>
</dbReference>
<keyword evidence="10" id="KW-1185">Reference proteome</keyword>
<feature type="compositionally biased region" description="Basic and acidic residues" evidence="6">
    <location>
        <begin position="369"/>
        <end position="382"/>
    </location>
</feature>
<evidence type="ECO:0000313" key="9">
    <source>
        <dbReference type="EMBL" id="KAL2623115.1"/>
    </source>
</evidence>
<feature type="transmembrane region" description="Helical" evidence="7">
    <location>
        <begin position="86"/>
        <end position="110"/>
    </location>
</feature>
<evidence type="ECO:0000256" key="3">
    <source>
        <dbReference type="ARBA" id="ARBA00022692"/>
    </source>
</evidence>
<dbReference type="EMBL" id="JBHFFA010000006">
    <property type="protein sequence ID" value="KAL2623115.1"/>
    <property type="molecule type" value="Genomic_DNA"/>
</dbReference>